<proteinExistence type="predicted"/>
<evidence type="ECO:0000256" key="4">
    <source>
        <dbReference type="ARBA" id="ARBA00022989"/>
    </source>
</evidence>
<feature type="transmembrane region" description="Helical" evidence="6">
    <location>
        <begin position="158"/>
        <end position="176"/>
    </location>
</feature>
<dbReference type="GO" id="GO:0016811">
    <property type="term" value="F:hydrolase activity, acting on carbon-nitrogen (but not peptide) bonds, in linear amides"/>
    <property type="evidence" value="ECO:0007669"/>
    <property type="project" value="InterPro"/>
</dbReference>
<dbReference type="RefSeq" id="WP_093009655.1">
    <property type="nucleotide sequence ID" value="NZ_FOXV01000002.1"/>
</dbReference>
<reference evidence="8" key="1">
    <citation type="submission" date="2016-10" db="EMBL/GenBank/DDBJ databases">
        <authorList>
            <person name="Varghese N."/>
            <person name="Submissions S."/>
        </authorList>
    </citation>
    <scope>NUCLEOTIDE SEQUENCE [LARGE SCALE GENOMIC DNA]</scope>
    <source>
        <strain evidence="8">JCM 10271</strain>
    </source>
</reference>
<dbReference type="Pfam" id="PF05875">
    <property type="entry name" value="Ceramidase"/>
    <property type="match status" value="1"/>
</dbReference>
<dbReference type="EMBL" id="FOXV01000002">
    <property type="protein sequence ID" value="SFQ19988.1"/>
    <property type="molecule type" value="Genomic_DNA"/>
</dbReference>
<name>A0A1I5WK93_9RHOB</name>
<evidence type="ECO:0000256" key="6">
    <source>
        <dbReference type="SAM" id="Phobius"/>
    </source>
</evidence>
<organism evidence="7 8">
    <name type="scientific">Roseivivax halotolerans</name>
    <dbReference type="NCBI Taxonomy" id="93684"/>
    <lineage>
        <taxon>Bacteria</taxon>
        <taxon>Pseudomonadati</taxon>
        <taxon>Pseudomonadota</taxon>
        <taxon>Alphaproteobacteria</taxon>
        <taxon>Rhodobacterales</taxon>
        <taxon>Roseobacteraceae</taxon>
        <taxon>Roseivivax</taxon>
    </lineage>
</organism>
<evidence type="ECO:0000313" key="8">
    <source>
        <dbReference type="Proteomes" id="UP000243106"/>
    </source>
</evidence>
<keyword evidence="3" id="KW-0378">Hydrolase</keyword>
<dbReference type="GO" id="GO:0006672">
    <property type="term" value="P:ceramide metabolic process"/>
    <property type="evidence" value="ECO:0007669"/>
    <property type="project" value="InterPro"/>
</dbReference>
<keyword evidence="8" id="KW-1185">Reference proteome</keyword>
<dbReference type="STRING" id="93684.SAMN05421853_102400"/>
<evidence type="ECO:0000256" key="1">
    <source>
        <dbReference type="ARBA" id="ARBA00004141"/>
    </source>
</evidence>
<gene>
    <name evidence="7" type="ORF">SAMN05421853_102400</name>
</gene>
<evidence type="ECO:0000313" key="7">
    <source>
        <dbReference type="EMBL" id="SFQ19988.1"/>
    </source>
</evidence>
<keyword evidence="2 6" id="KW-0812">Transmembrane</keyword>
<dbReference type="GO" id="GO:0016020">
    <property type="term" value="C:membrane"/>
    <property type="evidence" value="ECO:0007669"/>
    <property type="project" value="UniProtKB-SubCell"/>
</dbReference>
<feature type="transmembrane region" description="Helical" evidence="6">
    <location>
        <begin position="72"/>
        <end position="90"/>
    </location>
</feature>
<evidence type="ECO:0000256" key="3">
    <source>
        <dbReference type="ARBA" id="ARBA00022801"/>
    </source>
</evidence>
<dbReference type="AlphaFoldDB" id="A0A1I5WK93"/>
<protein>
    <submittedName>
        <fullName evidence="7">Ceramidase</fullName>
    </submittedName>
</protein>
<keyword evidence="5 6" id="KW-0472">Membrane</keyword>
<accession>A0A1I5WK93</accession>
<evidence type="ECO:0000256" key="5">
    <source>
        <dbReference type="ARBA" id="ARBA00023136"/>
    </source>
</evidence>
<sequence length="221" mass="23486">MDWRTYIDGYCERLEPGLWAEPINALTNLAFLIVAALLWRPSRGVPVARALVLILGLIGIGSGLFHTFAEPWAGLADVLPIAVYVALYIFAANRDYLGFGTWAALGITALEFAAIAAVGSSPVFAWLGGSGAYAPIPCIIALYALILARSAPATARGLAIGAALLALSITFRALDAPLCGTLPFGTHFLWHILNALMLGHMIRVYLARIAEARLAGRADGR</sequence>
<evidence type="ECO:0000256" key="2">
    <source>
        <dbReference type="ARBA" id="ARBA00022692"/>
    </source>
</evidence>
<feature type="transmembrane region" description="Helical" evidence="6">
    <location>
        <begin position="188"/>
        <end position="206"/>
    </location>
</feature>
<dbReference type="Proteomes" id="UP000243106">
    <property type="component" value="Unassembled WGS sequence"/>
</dbReference>
<keyword evidence="4 6" id="KW-1133">Transmembrane helix</keyword>
<feature type="transmembrane region" description="Helical" evidence="6">
    <location>
        <begin position="23"/>
        <end position="40"/>
    </location>
</feature>
<dbReference type="InterPro" id="IPR008901">
    <property type="entry name" value="ACER"/>
</dbReference>
<feature type="transmembrane region" description="Helical" evidence="6">
    <location>
        <begin position="124"/>
        <end position="146"/>
    </location>
</feature>
<feature type="transmembrane region" description="Helical" evidence="6">
    <location>
        <begin position="97"/>
        <end position="118"/>
    </location>
</feature>
<comment type="subcellular location">
    <subcellularLocation>
        <location evidence="1">Membrane</location>
        <topology evidence="1">Multi-pass membrane protein</topology>
    </subcellularLocation>
</comment>
<feature type="transmembrane region" description="Helical" evidence="6">
    <location>
        <begin position="47"/>
        <end position="66"/>
    </location>
</feature>